<organism evidence="2 3">
    <name type="scientific">Streblomastix strix</name>
    <dbReference type="NCBI Taxonomy" id="222440"/>
    <lineage>
        <taxon>Eukaryota</taxon>
        <taxon>Metamonada</taxon>
        <taxon>Preaxostyla</taxon>
        <taxon>Oxymonadida</taxon>
        <taxon>Streblomastigidae</taxon>
        <taxon>Streblomastix</taxon>
    </lineage>
</organism>
<accession>A0A5J4TNL0</accession>
<comment type="caution">
    <text evidence="2">The sequence shown here is derived from an EMBL/GenBank/DDBJ whole genome shotgun (WGS) entry which is preliminary data.</text>
</comment>
<evidence type="ECO:0000256" key="1">
    <source>
        <dbReference type="SAM" id="MobiDB-lite"/>
    </source>
</evidence>
<reference evidence="2 3" key="1">
    <citation type="submission" date="2019-03" db="EMBL/GenBank/DDBJ databases">
        <title>Single cell metagenomics reveals metabolic interactions within the superorganism composed of flagellate Streblomastix strix and complex community of Bacteroidetes bacteria on its surface.</title>
        <authorList>
            <person name="Treitli S.C."/>
            <person name="Kolisko M."/>
            <person name="Husnik F."/>
            <person name="Keeling P."/>
            <person name="Hampl V."/>
        </authorList>
    </citation>
    <scope>NUCLEOTIDE SEQUENCE [LARGE SCALE GENOMIC DNA]</scope>
    <source>
        <strain evidence="2">ST1C</strain>
    </source>
</reference>
<evidence type="ECO:0000313" key="2">
    <source>
        <dbReference type="EMBL" id="KAA6360126.1"/>
    </source>
</evidence>
<dbReference type="EMBL" id="SNRW01027388">
    <property type="protein sequence ID" value="KAA6360126.1"/>
    <property type="molecule type" value="Genomic_DNA"/>
</dbReference>
<dbReference type="Proteomes" id="UP000324800">
    <property type="component" value="Unassembled WGS sequence"/>
</dbReference>
<feature type="region of interest" description="Disordered" evidence="1">
    <location>
        <begin position="1"/>
        <end position="41"/>
    </location>
</feature>
<protein>
    <submittedName>
        <fullName evidence="2">Uncharacterized protein</fullName>
    </submittedName>
</protein>
<gene>
    <name evidence="2" type="ORF">EZS28_044347</name>
</gene>
<feature type="non-terminal residue" evidence="2">
    <location>
        <position position="41"/>
    </location>
</feature>
<feature type="compositionally biased region" description="Basic and acidic residues" evidence="1">
    <location>
        <begin position="31"/>
        <end position="41"/>
    </location>
</feature>
<evidence type="ECO:0000313" key="3">
    <source>
        <dbReference type="Proteomes" id="UP000324800"/>
    </source>
</evidence>
<sequence length="41" mass="4287">MTQASGQNAQVMVMHLRDGAGLNTTPSQPLVDDKDANGSET</sequence>
<name>A0A5J4TNL0_9EUKA</name>
<feature type="compositionally biased region" description="Polar residues" evidence="1">
    <location>
        <begin position="1"/>
        <end position="10"/>
    </location>
</feature>
<proteinExistence type="predicted"/>
<dbReference type="AlphaFoldDB" id="A0A5J4TNL0"/>